<evidence type="ECO:0000313" key="2">
    <source>
        <dbReference type="Proteomes" id="UP000814140"/>
    </source>
</evidence>
<comment type="caution">
    <text evidence="1">The sequence shown here is derived from an EMBL/GenBank/DDBJ whole genome shotgun (WGS) entry which is preliminary data.</text>
</comment>
<reference evidence="1" key="2">
    <citation type="journal article" date="2022" name="New Phytol.">
        <title>Evolutionary transition to the ectomycorrhizal habit in the genomes of a hyperdiverse lineage of mushroom-forming fungi.</title>
        <authorList>
            <person name="Looney B."/>
            <person name="Miyauchi S."/>
            <person name="Morin E."/>
            <person name="Drula E."/>
            <person name="Courty P.E."/>
            <person name="Kohler A."/>
            <person name="Kuo A."/>
            <person name="LaButti K."/>
            <person name="Pangilinan J."/>
            <person name="Lipzen A."/>
            <person name="Riley R."/>
            <person name="Andreopoulos W."/>
            <person name="He G."/>
            <person name="Johnson J."/>
            <person name="Nolan M."/>
            <person name="Tritt A."/>
            <person name="Barry K.W."/>
            <person name="Grigoriev I.V."/>
            <person name="Nagy L.G."/>
            <person name="Hibbett D."/>
            <person name="Henrissat B."/>
            <person name="Matheny P.B."/>
            <person name="Labbe J."/>
            <person name="Martin F.M."/>
        </authorList>
    </citation>
    <scope>NUCLEOTIDE SEQUENCE</scope>
    <source>
        <strain evidence="1">HHB10654</strain>
    </source>
</reference>
<organism evidence="1 2">
    <name type="scientific">Artomyces pyxidatus</name>
    <dbReference type="NCBI Taxonomy" id="48021"/>
    <lineage>
        <taxon>Eukaryota</taxon>
        <taxon>Fungi</taxon>
        <taxon>Dikarya</taxon>
        <taxon>Basidiomycota</taxon>
        <taxon>Agaricomycotina</taxon>
        <taxon>Agaricomycetes</taxon>
        <taxon>Russulales</taxon>
        <taxon>Auriscalpiaceae</taxon>
        <taxon>Artomyces</taxon>
    </lineage>
</organism>
<dbReference type="Proteomes" id="UP000814140">
    <property type="component" value="Unassembled WGS sequence"/>
</dbReference>
<feature type="non-terminal residue" evidence="1">
    <location>
        <position position="154"/>
    </location>
</feature>
<dbReference type="EMBL" id="MU277309">
    <property type="protein sequence ID" value="KAI0055129.1"/>
    <property type="molecule type" value="Genomic_DNA"/>
</dbReference>
<reference evidence="1" key="1">
    <citation type="submission" date="2021-03" db="EMBL/GenBank/DDBJ databases">
        <authorList>
            <consortium name="DOE Joint Genome Institute"/>
            <person name="Ahrendt S."/>
            <person name="Looney B.P."/>
            <person name="Miyauchi S."/>
            <person name="Morin E."/>
            <person name="Drula E."/>
            <person name="Courty P.E."/>
            <person name="Chicoki N."/>
            <person name="Fauchery L."/>
            <person name="Kohler A."/>
            <person name="Kuo A."/>
            <person name="Labutti K."/>
            <person name="Pangilinan J."/>
            <person name="Lipzen A."/>
            <person name="Riley R."/>
            <person name="Andreopoulos W."/>
            <person name="He G."/>
            <person name="Johnson J."/>
            <person name="Barry K.W."/>
            <person name="Grigoriev I.V."/>
            <person name="Nagy L."/>
            <person name="Hibbett D."/>
            <person name="Henrissat B."/>
            <person name="Matheny P.B."/>
            <person name="Labbe J."/>
            <person name="Martin F."/>
        </authorList>
    </citation>
    <scope>NUCLEOTIDE SEQUENCE</scope>
    <source>
        <strain evidence="1">HHB10654</strain>
    </source>
</reference>
<feature type="non-terminal residue" evidence="1">
    <location>
        <position position="1"/>
    </location>
</feature>
<name>A0ACB8SF47_9AGAM</name>
<proteinExistence type="predicted"/>
<gene>
    <name evidence="1" type="ORF">BV25DRAFT_1772043</name>
</gene>
<sequence length="154" mass="17687">SQPSPDPYHGQETVAKLCARFVSHLFAYSELLRQPVAPTATPIPRLDHFIAYVLHRTRLHPSVTFAALYLLQRLKTRFPNAKGTSGRRLFISAFMIASKVICDDTFSNKSWCIVSQGIFPLREINQMEREMCRYLEWQLTLDPVTLGEFEATVR</sequence>
<accession>A0ACB8SF47</accession>
<keyword evidence="2" id="KW-1185">Reference proteome</keyword>
<evidence type="ECO:0000313" key="1">
    <source>
        <dbReference type="EMBL" id="KAI0055129.1"/>
    </source>
</evidence>
<protein>
    <submittedName>
        <fullName evidence="1">Cyclin-like protein</fullName>
    </submittedName>
</protein>